<keyword evidence="1" id="KW-1133">Transmembrane helix</keyword>
<evidence type="ECO:0000259" key="2">
    <source>
        <dbReference type="Pfam" id="PF01882"/>
    </source>
</evidence>
<accession>A0A1M6FY24</accession>
<organism evidence="3 4">
    <name type="scientific">Lutispora thermophila DSM 19022</name>
    <dbReference type="NCBI Taxonomy" id="1122184"/>
    <lineage>
        <taxon>Bacteria</taxon>
        <taxon>Bacillati</taxon>
        <taxon>Bacillota</taxon>
        <taxon>Clostridia</taxon>
        <taxon>Lutisporales</taxon>
        <taxon>Lutisporaceae</taxon>
        <taxon>Lutispora</taxon>
    </lineage>
</organism>
<dbReference type="EMBL" id="FQZS01000013">
    <property type="protein sequence ID" value="SHJ02540.1"/>
    <property type="molecule type" value="Genomic_DNA"/>
</dbReference>
<feature type="domain" description="DUF58" evidence="2">
    <location>
        <begin position="194"/>
        <end position="283"/>
    </location>
</feature>
<name>A0A1M6FY24_9FIRM</name>
<protein>
    <submittedName>
        <fullName evidence="3">Uncharacterized conserved protein, DUF58 family, contains vWF domain</fullName>
    </submittedName>
</protein>
<dbReference type="OrthoDB" id="9778037at2"/>
<dbReference type="PANTHER" id="PTHR34351">
    <property type="entry name" value="SLR1927 PROTEIN-RELATED"/>
    <property type="match status" value="1"/>
</dbReference>
<dbReference type="Proteomes" id="UP000184442">
    <property type="component" value="Unassembled WGS sequence"/>
</dbReference>
<dbReference type="STRING" id="1122184.SAMN02745176_02160"/>
<dbReference type="RefSeq" id="WP_073026200.1">
    <property type="nucleotide sequence ID" value="NZ_FQZS01000013.1"/>
</dbReference>
<keyword evidence="4" id="KW-1185">Reference proteome</keyword>
<dbReference type="PANTHER" id="PTHR34351:SF2">
    <property type="entry name" value="DUF58 DOMAIN-CONTAINING PROTEIN"/>
    <property type="match status" value="1"/>
</dbReference>
<evidence type="ECO:0000313" key="4">
    <source>
        <dbReference type="Proteomes" id="UP000184442"/>
    </source>
</evidence>
<evidence type="ECO:0000256" key="1">
    <source>
        <dbReference type="SAM" id="Phobius"/>
    </source>
</evidence>
<evidence type="ECO:0000313" key="3">
    <source>
        <dbReference type="EMBL" id="SHJ02540.1"/>
    </source>
</evidence>
<feature type="transmembrane region" description="Helical" evidence="1">
    <location>
        <begin position="7"/>
        <end position="40"/>
    </location>
</feature>
<keyword evidence="1" id="KW-0472">Membrane</keyword>
<dbReference type="AlphaFoldDB" id="A0A1M6FY24"/>
<dbReference type="InterPro" id="IPR002881">
    <property type="entry name" value="DUF58"/>
</dbReference>
<dbReference type="Pfam" id="PF01882">
    <property type="entry name" value="DUF58"/>
    <property type="match status" value="1"/>
</dbReference>
<gene>
    <name evidence="3" type="ORF">SAMN02745176_02160</name>
</gene>
<reference evidence="3 4" key="1">
    <citation type="submission" date="2016-11" db="EMBL/GenBank/DDBJ databases">
        <authorList>
            <person name="Jaros S."/>
            <person name="Januszkiewicz K."/>
            <person name="Wedrychowicz H."/>
        </authorList>
    </citation>
    <scope>NUCLEOTIDE SEQUENCE [LARGE SCALE GENOMIC DNA]</scope>
    <source>
        <strain evidence="3 4">DSM 19022</strain>
    </source>
</reference>
<proteinExistence type="predicted"/>
<keyword evidence="1" id="KW-0812">Transmembrane</keyword>
<sequence>MFKVNKGAFIILGSVFFSALFIGGTFFYGIFFFILFLLLLCSYMGKKVYKSMECLVWKVSDSVTSGDYIDYSIEIYNSSMFPIPYMEVYANIPERLTGEQEKFNVISLSPGGKIKLSKSFTCKHKGIYDLGSIDVIYGDPFFIFSWRKQIKYDISLIVHPKIYPIENVFIPANQIFGTISQKNNAFEDFTSIKDIRKYQKGDSFKKIHWKVSAHKGDLYVKNLDMNASTHMHLFLDLYEDKYLCDRREDIEERASECAASLINFAMSKAIGVNLYAAAKEYINLSHKEAGTLETYLDVLANLNSEGTINISQIIYKESQKLNSGVTIIIITPKVDTDLISTASQMKLKGFKFVIFEIKDENMISDEMGKFIPEDIGYIQIPLDDEGHIFVRDIYA</sequence>